<evidence type="ECO:0000313" key="3">
    <source>
        <dbReference type="EMBL" id="GAA0477184.1"/>
    </source>
</evidence>
<evidence type="ECO:0000313" key="4">
    <source>
        <dbReference type="Proteomes" id="UP001500713"/>
    </source>
</evidence>
<organism evidence="3 4">
    <name type="scientific">Parasphingorhabdus litoris</name>
    <dbReference type="NCBI Taxonomy" id="394733"/>
    <lineage>
        <taxon>Bacteria</taxon>
        <taxon>Pseudomonadati</taxon>
        <taxon>Pseudomonadota</taxon>
        <taxon>Alphaproteobacteria</taxon>
        <taxon>Sphingomonadales</taxon>
        <taxon>Sphingomonadaceae</taxon>
        <taxon>Parasphingorhabdus</taxon>
    </lineage>
</organism>
<dbReference type="Proteomes" id="UP001500713">
    <property type="component" value="Unassembled WGS sequence"/>
</dbReference>
<sequence length="216" mass="23544">MTKTALFSAPLLLAAGMIATPALAQDEGGDRVNQLVIYGDDPCPQSTDGEIVVCARKDESERYRIPETLRADPNNPKNDAWAERVRSYEYVGKSGTQSCSPTGAGGFTGCTQRLLTQAYAEKAQDDTVNWGRLIEEERQKRLARIDEEAEAVEERLREIEAQREAREAGAAEARARLEAQDAAALEAEKAETRADNELAVPPGADETPPPVPTDDE</sequence>
<evidence type="ECO:0000256" key="1">
    <source>
        <dbReference type="SAM" id="MobiDB-lite"/>
    </source>
</evidence>
<feature type="compositionally biased region" description="Pro residues" evidence="1">
    <location>
        <begin position="207"/>
        <end position="216"/>
    </location>
</feature>
<evidence type="ECO:0008006" key="5">
    <source>
        <dbReference type="Google" id="ProtNLM"/>
    </source>
</evidence>
<gene>
    <name evidence="3" type="ORF">GCM10009096_18820</name>
</gene>
<feature type="signal peptide" evidence="2">
    <location>
        <begin position="1"/>
        <end position="24"/>
    </location>
</feature>
<protein>
    <recommendedName>
        <fullName evidence="5">DUF2799 domain-containing protein</fullName>
    </recommendedName>
</protein>
<keyword evidence="2" id="KW-0732">Signal</keyword>
<keyword evidence="4" id="KW-1185">Reference proteome</keyword>
<reference evidence="3 4" key="1">
    <citation type="journal article" date="2019" name="Int. J. Syst. Evol. Microbiol.">
        <title>The Global Catalogue of Microorganisms (GCM) 10K type strain sequencing project: providing services to taxonomists for standard genome sequencing and annotation.</title>
        <authorList>
            <consortium name="The Broad Institute Genomics Platform"/>
            <consortium name="The Broad Institute Genome Sequencing Center for Infectious Disease"/>
            <person name="Wu L."/>
            <person name="Ma J."/>
        </authorList>
    </citation>
    <scope>NUCLEOTIDE SEQUENCE [LARGE SCALE GENOMIC DNA]</scope>
    <source>
        <strain evidence="3 4">JCM 14162</strain>
    </source>
</reference>
<feature type="compositionally biased region" description="Basic and acidic residues" evidence="1">
    <location>
        <begin position="186"/>
        <end position="196"/>
    </location>
</feature>
<evidence type="ECO:0000256" key="2">
    <source>
        <dbReference type="SAM" id="SignalP"/>
    </source>
</evidence>
<proteinExistence type="predicted"/>
<accession>A0ABN1AI87</accession>
<feature type="region of interest" description="Disordered" evidence="1">
    <location>
        <begin position="180"/>
        <end position="216"/>
    </location>
</feature>
<dbReference type="EMBL" id="BAAAEM010000002">
    <property type="protein sequence ID" value="GAA0477184.1"/>
    <property type="molecule type" value="Genomic_DNA"/>
</dbReference>
<feature type="chain" id="PRO_5046654511" description="DUF2799 domain-containing protein" evidence="2">
    <location>
        <begin position="25"/>
        <end position="216"/>
    </location>
</feature>
<comment type="caution">
    <text evidence="3">The sequence shown here is derived from an EMBL/GenBank/DDBJ whole genome shotgun (WGS) entry which is preliminary data.</text>
</comment>
<name>A0ABN1AI87_9SPHN</name>
<dbReference type="RefSeq" id="WP_326838477.1">
    <property type="nucleotide sequence ID" value="NZ_BAAAEM010000002.1"/>
</dbReference>